<reference evidence="5" key="1">
    <citation type="submission" date="2023-03" db="EMBL/GenBank/DDBJ databases">
        <authorList>
            <person name="Julca I."/>
        </authorList>
    </citation>
    <scope>NUCLEOTIDE SEQUENCE</scope>
</reference>
<evidence type="ECO:0000259" key="4">
    <source>
        <dbReference type="PROSITE" id="PS50908"/>
    </source>
</evidence>
<dbReference type="Gene3D" id="3.30.40.10">
    <property type="entry name" value="Zinc/RING finger domain, C3HC4 (zinc finger)"/>
    <property type="match status" value="1"/>
</dbReference>
<dbReference type="PANTHER" id="PTHR13198">
    <property type="entry name" value="RING FINGER PROTEIN 25"/>
    <property type="match status" value="1"/>
</dbReference>
<feature type="region of interest" description="Disordered" evidence="2">
    <location>
        <begin position="268"/>
        <end position="339"/>
    </location>
</feature>
<accession>A0AAV1D0L2</accession>
<dbReference type="InterPro" id="IPR039133">
    <property type="entry name" value="RNF25"/>
</dbReference>
<dbReference type="CDD" id="cd23818">
    <property type="entry name" value="RWD_RNF25"/>
    <property type="match status" value="1"/>
</dbReference>
<dbReference type="InterPro" id="IPR001841">
    <property type="entry name" value="Znf_RING"/>
</dbReference>
<dbReference type="Gene3D" id="3.10.110.10">
    <property type="entry name" value="Ubiquitin Conjugating Enzyme"/>
    <property type="match status" value="1"/>
</dbReference>
<dbReference type="InterPro" id="IPR006575">
    <property type="entry name" value="RWD_dom"/>
</dbReference>
<proteinExistence type="predicted"/>
<feature type="domain" description="RING-type" evidence="3">
    <location>
        <begin position="121"/>
        <end position="190"/>
    </location>
</feature>
<feature type="compositionally biased region" description="Basic residues" evidence="2">
    <location>
        <begin position="304"/>
        <end position="322"/>
    </location>
</feature>
<evidence type="ECO:0000256" key="2">
    <source>
        <dbReference type="SAM" id="MobiDB-lite"/>
    </source>
</evidence>
<feature type="compositionally biased region" description="Polar residues" evidence="2">
    <location>
        <begin position="284"/>
        <end position="303"/>
    </location>
</feature>
<gene>
    <name evidence="5" type="ORF">OLC1_LOCUS10876</name>
</gene>
<dbReference type="InterPro" id="IPR013083">
    <property type="entry name" value="Znf_RING/FYVE/PHD"/>
</dbReference>
<feature type="domain" description="RWD" evidence="4">
    <location>
        <begin position="8"/>
        <end position="114"/>
    </location>
</feature>
<dbReference type="PANTHER" id="PTHR13198:SF4">
    <property type="entry name" value="E3 UBIQUITIN-PROTEIN LIGASE RNF25"/>
    <property type="match status" value="1"/>
</dbReference>
<keyword evidence="6" id="KW-1185">Reference proteome</keyword>
<dbReference type="GO" id="GO:0016567">
    <property type="term" value="P:protein ubiquitination"/>
    <property type="evidence" value="ECO:0007669"/>
    <property type="project" value="TreeGrafter"/>
</dbReference>
<dbReference type="PROSITE" id="PS50908">
    <property type="entry name" value="RWD"/>
    <property type="match status" value="1"/>
</dbReference>
<dbReference type="SUPFAM" id="SSF54495">
    <property type="entry name" value="UBC-like"/>
    <property type="match status" value="1"/>
</dbReference>
<evidence type="ECO:0000256" key="1">
    <source>
        <dbReference type="PROSITE-ProRule" id="PRU00175"/>
    </source>
</evidence>
<evidence type="ECO:0000313" key="5">
    <source>
        <dbReference type="EMBL" id="CAI9101242.1"/>
    </source>
</evidence>
<evidence type="ECO:0000259" key="3">
    <source>
        <dbReference type="PROSITE" id="PS50089"/>
    </source>
</evidence>
<dbReference type="Proteomes" id="UP001161247">
    <property type="component" value="Chromosome 4"/>
</dbReference>
<dbReference type="SUPFAM" id="SSF57850">
    <property type="entry name" value="RING/U-box"/>
    <property type="match status" value="1"/>
</dbReference>
<dbReference type="InterPro" id="IPR016135">
    <property type="entry name" value="UBQ-conjugating_enzyme/RWD"/>
</dbReference>
<dbReference type="PROSITE" id="PS50089">
    <property type="entry name" value="ZF_RING_2"/>
    <property type="match status" value="1"/>
</dbReference>
<dbReference type="SMART" id="SM00184">
    <property type="entry name" value="RING"/>
    <property type="match status" value="1"/>
</dbReference>
<keyword evidence="1" id="KW-0479">Metal-binding</keyword>
<dbReference type="FunFam" id="3.30.40.10:FF:000914">
    <property type="entry name" value="RWD domain-containing protein"/>
    <property type="match status" value="1"/>
</dbReference>
<protein>
    <submittedName>
        <fullName evidence="5">OLC1v1038520C1</fullName>
    </submittedName>
</protein>
<dbReference type="Pfam" id="PF05773">
    <property type="entry name" value="RWD"/>
    <property type="match status" value="1"/>
</dbReference>
<dbReference type="GO" id="GO:0008270">
    <property type="term" value="F:zinc ion binding"/>
    <property type="evidence" value="ECO:0007669"/>
    <property type="project" value="UniProtKB-KW"/>
</dbReference>
<evidence type="ECO:0000313" key="6">
    <source>
        <dbReference type="Proteomes" id="UP001161247"/>
    </source>
</evidence>
<keyword evidence="1" id="KW-0863">Zinc-finger</keyword>
<organism evidence="5 6">
    <name type="scientific">Oldenlandia corymbosa var. corymbosa</name>
    <dbReference type="NCBI Taxonomy" id="529605"/>
    <lineage>
        <taxon>Eukaryota</taxon>
        <taxon>Viridiplantae</taxon>
        <taxon>Streptophyta</taxon>
        <taxon>Embryophyta</taxon>
        <taxon>Tracheophyta</taxon>
        <taxon>Spermatophyta</taxon>
        <taxon>Magnoliopsida</taxon>
        <taxon>eudicotyledons</taxon>
        <taxon>Gunneridae</taxon>
        <taxon>Pentapetalae</taxon>
        <taxon>asterids</taxon>
        <taxon>lamiids</taxon>
        <taxon>Gentianales</taxon>
        <taxon>Rubiaceae</taxon>
        <taxon>Rubioideae</taxon>
        <taxon>Spermacoceae</taxon>
        <taxon>Hedyotis-Oldenlandia complex</taxon>
        <taxon>Oldenlandia</taxon>
    </lineage>
</organism>
<dbReference type="SMART" id="SM00591">
    <property type="entry name" value="RWD"/>
    <property type="match status" value="1"/>
</dbReference>
<dbReference type="AlphaFoldDB" id="A0AAV1D0L2"/>
<dbReference type="GO" id="GO:0005634">
    <property type="term" value="C:nucleus"/>
    <property type="evidence" value="ECO:0007669"/>
    <property type="project" value="TreeGrafter"/>
</dbReference>
<sequence length="339" mass="37738">MAEEEVAAEVEAVEAVYGEDCVVLNPFPPHLKVHIKPRTADVSSQQFVEATIGIQANSKYPDEPPIVTIVDSKGLDEQRQNHLITSIRDRAAELSSCLMLVALCEEAVEKLSSMNHPDGDCPLCLYPLLVEEEGSTSMPFMKLMSCFHCFHCECIIRWYSWLQTRKEVDHDNTAGRHEDEDNKGQCPVCRKVFLPKDIEHVLHLAGTSDFSSVENDVVDEEDILLSNSEKERRQKFEAILKLQQENSGLIEPKRHEVLLPGVYLPRPAPTPAAISDKEAKDQQSENAAENSGTTPGGSSNRPSTSKHRNFPAKKHYRGRGRNPGKNASKWTPKESGAAS</sequence>
<name>A0AAV1D0L2_OLDCO</name>
<dbReference type="GO" id="GO:0061630">
    <property type="term" value="F:ubiquitin protein ligase activity"/>
    <property type="evidence" value="ECO:0007669"/>
    <property type="project" value="InterPro"/>
</dbReference>
<dbReference type="EMBL" id="OX459121">
    <property type="protein sequence ID" value="CAI9101242.1"/>
    <property type="molecule type" value="Genomic_DNA"/>
</dbReference>
<keyword evidence="1" id="KW-0862">Zinc</keyword>